<feature type="compositionally biased region" description="Low complexity" evidence="1">
    <location>
        <begin position="26"/>
        <end position="35"/>
    </location>
</feature>
<protein>
    <submittedName>
        <fullName evidence="5">DNA transposase</fullName>
    </submittedName>
</protein>
<feature type="compositionally biased region" description="Polar residues" evidence="1">
    <location>
        <begin position="342"/>
        <end position="352"/>
    </location>
</feature>
<dbReference type="Pfam" id="PF21789">
    <property type="entry name" value="TNP-like_RNaseH_C"/>
    <property type="match status" value="1"/>
</dbReference>
<dbReference type="Pfam" id="PF21788">
    <property type="entry name" value="TNP-like_GBD"/>
    <property type="match status" value="1"/>
</dbReference>
<evidence type="ECO:0000256" key="1">
    <source>
        <dbReference type="SAM" id="MobiDB-lite"/>
    </source>
</evidence>
<feature type="compositionally biased region" description="Low complexity" evidence="1">
    <location>
        <begin position="64"/>
        <end position="73"/>
    </location>
</feature>
<evidence type="ECO:0000259" key="4">
    <source>
        <dbReference type="Pfam" id="PF21789"/>
    </source>
</evidence>
<feature type="region of interest" description="Disordered" evidence="1">
    <location>
        <begin position="201"/>
        <end position="249"/>
    </location>
</feature>
<evidence type="ECO:0000259" key="3">
    <source>
        <dbReference type="Pfam" id="PF21788"/>
    </source>
</evidence>
<organism evidence="5 6">
    <name type="scientific">Frankliniella fusca</name>
    <dbReference type="NCBI Taxonomy" id="407009"/>
    <lineage>
        <taxon>Eukaryota</taxon>
        <taxon>Metazoa</taxon>
        <taxon>Ecdysozoa</taxon>
        <taxon>Arthropoda</taxon>
        <taxon>Hexapoda</taxon>
        <taxon>Insecta</taxon>
        <taxon>Pterygota</taxon>
        <taxon>Neoptera</taxon>
        <taxon>Paraneoptera</taxon>
        <taxon>Thysanoptera</taxon>
        <taxon>Terebrantia</taxon>
        <taxon>Thripoidea</taxon>
        <taxon>Thripidae</taxon>
        <taxon>Frankliniella</taxon>
    </lineage>
</organism>
<dbReference type="InterPro" id="IPR048366">
    <property type="entry name" value="TNP-like_GBD"/>
</dbReference>
<dbReference type="EMBL" id="JAHWGI010001223">
    <property type="protein sequence ID" value="KAK3925198.1"/>
    <property type="molecule type" value="Genomic_DNA"/>
</dbReference>
<reference evidence="5" key="2">
    <citation type="journal article" date="2023" name="BMC Genomics">
        <title>Pest status, molecular evolution, and epigenetic factors derived from the genome assembly of Frankliniella fusca, a thysanopteran phytovirus vector.</title>
        <authorList>
            <person name="Catto M.A."/>
            <person name="Labadie P.E."/>
            <person name="Jacobson A.L."/>
            <person name="Kennedy G.G."/>
            <person name="Srinivasan R."/>
            <person name="Hunt B.G."/>
        </authorList>
    </citation>
    <scope>NUCLEOTIDE SEQUENCE</scope>
    <source>
        <strain evidence="5">PL_HMW_Pooled</strain>
    </source>
</reference>
<evidence type="ECO:0000259" key="2">
    <source>
        <dbReference type="Pfam" id="PF21787"/>
    </source>
</evidence>
<dbReference type="InterPro" id="IPR048367">
    <property type="entry name" value="TNP-like_RNaseH_C"/>
</dbReference>
<dbReference type="PANTHER" id="PTHR47577:SF2">
    <property type="entry name" value="THAP DOMAIN CONTAINING 9"/>
    <property type="match status" value="1"/>
</dbReference>
<feature type="compositionally biased region" description="Low complexity" evidence="1">
    <location>
        <begin position="118"/>
        <end position="128"/>
    </location>
</feature>
<accession>A0AAE1HPV8</accession>
<dbReference type="PANTHER" id="PTHR47577">
    <property type="entry name" value="THAP DOMAIN-CONTAINING PROTEIN 6"/>
    <property type="match status" value="1"/>
</dbReference>
<feature type="compositionally biased region" description="Pro residues" evidence="1">
    <location>
        <begin position="36"/>
        <end position="45"/>
    </location>
</feature>
<feature type="compositionally biased region" description="Low complexity" evidence="1">
    <location>
        <begin position="136"/>
        <end position="146"/>
    </location>
</feature>
<dbReference type="Proteomes" id="UP001219518">
    <property type="component" value="Unassembled WGS sequence"/>
</dbReference>
<keyword evidence="6" id="KW-1185">Reference proteome</keyword>
<feature type="compositionally biased region" description="Low complexity" evidence="1">
    <location>
        <begin position="100"/>
        <end position="111"/>
    </location>
</feature>
<sequence>MLEWPPPSPQESVHLGVAVVPPPLQLQLPAGQRPLPLRPVQPPLQLPAGQGPPQLRAVPPPLQLPLGQGPPQLRAVQPPLQLPAGPRLPQLRPVPPPQQLPAGPRLLQLRPVQPPLQLPAGPRLLQLRPVPPPQQLPAGPRLLQLRPVPPPQQLPAGPRLLQLRPVPPPQQLPAGQRPLQLRPVQPPLQLSAGQGPLQLRAVQPPLQVYQSPPQTPSAASSCLGDGVETEVPLHPVPPPPPPPLSVRPPPLLVRPPPPLAVAPPCLADGVETVVKREVGVDEDVDEGVAEQPPPPPSDLEVDVGKVEQQSRRSVEPVPPQTPTSSRDTSNASQFMTFLPPSADSSSRWSETPSLDEKSSIDLSGSMAPPLLTSTPATKRATCFDFRLLQSVVNTLRLPSSMWGTHTSKGIVLAYTRMNNNFNIDVKVIFKNSLQPKIYINNREINYSPNLSSKTEVESLLDRINSWKLCVGYTDTDSREKKWAEQCPGYLQRGIGRPILRCGFCNSKRKAVKYAESRESRKSDDSSVQVKRLRDKVRNLRKADKRRKAKVTSLRNQLKLNREELAKVPQRKVESIIATVPEEQKEMVRTVFKCSSVALKGRRYTVEWIYECLLMKIKGPALYRKLRRENKLPLPSPRTLNRYIKRLRPEWGFQENTFSLLEEKAQYIPVSDRHGTLLLDEMALTERVHFEGDSLKVHGLVNLGKYTPDEDKDKRGDHALVIMFQPFRGQWVQAIGAFLSAGAVKGPVLQKLVLEGTILLENAGYHVDCVTTDGATWNRSMWNLFGLSKNDNSCQHPVDQTRRLHFGSDFPHLMKRLWTRVVNQKILELPEGTIKLSHYEAVVKLEEGRGIRAAFTLTRDHLNPTTYQRMNVRMAMQFFSNTVASAMEDYQLRGEEGLSDSQPTINFMRRINAVVEAMNSRSPADGLRPDENTVQQQVLRDFLTYLEKMDEMAQAKADLIREKKLLAVNAEREKENLQPKKIKKRVISADRISVGHIDEITKSTYLGFRVTVNTALDLIKYLHDNFNYQYLMTRRLNQDALEHFFGQLRYACGSSDHPDPKMFIEVYRLLTTYSLVKPPRGSNVKGGDILSSLLELKDVVGERNEERRRDLEGKIDEIIDGAIPFPENDDMQTVYEKAIDTHSMTYFGGYICRKARKMEPAKSCNECYVSLHAPDDRLPLERELLTDIRTYGGLLKPSDSLFELIMQLEHAVLTSTVNSQIHTMLLFDTLERLTGVELQRVGCEVHARTLTASVVTFYMICRMHFTCADANKVYAETKRRKRDLAKQAKLS</sequence>
<gene>
    <name evidence="5" type="ORF">KUF71_002584</name>
</gene>
<proteinExistence type="predicted"/>
<feature type="region of interest" description="Disordered" evidence="1">
    <location>
        <begin position="26"/>
        <end position="177"/>
    </location>
</feature>
<feature type="compositionally biased region" description="Low complexity" evidence="1">
    <location>
        <begin position="154"/>
        <end position="164"/>
    </location>
</feature>
<feature type="compositionally biased region" description="Low complexity" evidence="1">
    <location>
        <begin position="46"/>
        <end position="55"/>
    </location>
</feature>
<feature type="domain" description="Transposable element P transposase-like RNase H" evidence="2">
    <location>
        <begin position="649"/>
        <end position="785"/>
    </location>
</feature>
<name>A0AAE1HPV8_9NEOP</name>
<comment type="caution">
    <text evidence="5">The sequence shown here is derived from an EMBL/GenBank/DDBJ whole genome shotgun (WGS) entry which is preliminary data.</text>
</comment>
<feature type="compositionally biased region" description="Low complexity" evidence="1">
    <location>
        <begin position="210"/>
        <end position="221"/>
    </location>
</feature>
<feature type="region of interest" description="Disordered" evidence="1">
    <location>
        <begin position="282"/>
        <end position="373"/>
    </location>
</feature>
<feature type="compositionally biased region" description="Basic and acidic residues" evidence="1">
    <location>
        <begin position="302"/>
        <end position="314"/>
    </location>
</feature>
<feature type="compositionally biased region" description="Polar residues" evidence="1">
    <location>
        <begin position="322"/>
        <end position="335"/>
    </location>
</feature>
<evidence type="ECO:0000313" key="6">
    <source>
        <dbReference type="Proteomes" id="UP001219518"/>
    </source>
</evidence>
<feature type="domain" description="Transposable element P transposase-like GTP-binding insertion" evidence="3">
    <location>
        <begin position="811"/>
        <end position="923"/>
    </location>
</feature>
<dbReference type="Pfam" id="PF21787">
    <property type="entry name" value="TNP-like_RNaseH_N"/>
    <property type="match status" value="1"/>
</dbReference>
<feature type="compositionally biased region" description="Pro residues" evidence="1">
    <location>
        <begin position="234"/>
        <end position="249"/>
    </location>
</feature>
<feature type="domain" description="Transposable element P transposase-like RNase H C-terminal" evidence="4">
    <location>
        <begin position="1035"/>
        <end position="1067"/>
    </location>
</feature>
<evidence type="ECO:0000313" key="5">
    <source>
        <dbReference type="EMBL" id="KAK3925198.1"/>
    </source>
</evidence>
<reference evidence="5" key="1">
    <citation type="submission" date="2021-07" db="EMBL/GenBank/DDBJ databases">
        <authorList>
            <person name="Catto M.A."/>
            <person name="Jacobson A."/>
            <person name="Kennedy G."/>
            <person name="Labadie P."/>
            <person name="Hunt B.G."/>
            <person name="Srinivasan R."/>
        </authorList>
    </citation>
    <scope>NUCLEOTIDE SEQUENCE</scope>
    <source>
        <strain evidence="5">PL_HMW_Pooled</strain>
        <tissue evidence="5">Head</tissue>
    </source>
</reference>
<dbReference type="InterPro" id="IPR048365">
    <property type="entry name" value="TNP-like_RNaseH_N"/>
</dbReference>